<evidence type="ECO:0000313" key="3">
    <source>
        <dbReference type="EMBL" id="MBS9523714.1"/>
    </source>
</evidence>
<reference evidence="3 4" key="1">
    <citation type="submission" date="2021-05" db="EMBL/GenBank/DDBJ databases">
        <authorList>
            <person name="Zhang Z.D."/>
            <person name="Osman G."/>
        </authorList>
    </citation>
    <scope>NUCLEOTIDE SEQUENCE [LARGE SCALE GENOMIC DNA]</scope>
    <source>
        <strain evidence="3 4">KCTC 32217</strain>
    </source>
</reference>
<feature type="transmembrane region" description="Helical" evidence="2">
    <location>
        <begin position="6"/>
        <end position="26"/>
    </location>
</feature>
<sequence>MKQINTIFQLLVALYFAVALIFFLAFDSIRNAFNIQELTAGKVVIWLLVGAGLFIVSWLLDNVYVNGLHKDIRKLELEKNELKARMYDMEQDVKISRVEKKIETIDEDKEPSKIRPRQNFK</sequence>
<dbReference type="Proteomes" id="UP001319104">
    <property type="component" value="Unassembled WGS sequence"/>
</dbReference>
<feature type="transmembrane region" description="Helical" evidence="2">
    <location>
        <begin position="38"/>
        <end position="60"/>
    </location>
</feature>
<keyword evidence="2" id="KW-1133">Transmembrane helix</keyword>
<dbReference type="EMBL" id="JAHCMY010000002">
    <property type="protein sequence ID" value="MBS9523714.1"/>
    <property type="molecule type" value="Genomic_DNA"/>
</dbReference>
<keyword evidence="2" id="KW-0812">Transmembrane</keyword>
<comment type="caution">
    <text evidence="3">The sequence shown here is derived from an EMBL/GenBank/DDBJ whole genome shotgun (WGS) entry which is preliminary data.</text>
</comment>
<dbReference type="AlphaFoldDB" id="A0AAP2G0Y9"/>
<gene>
    <name evidence="3" type="ORF">KI659_06740</name>
</gene>
<name>A0AAP2G0Y9_9BACT</name>
<accession>A0AAP2G0Y9</accession>
<evidence type="ECO:0000313" key="4">
    <source>
        <dbReference type="Proteomes" id="UP001319104"/>
    </source>
</evidence>
<organism evidence="3 4">
    <name type="scientific">Litoribacter ruber</name>
    <dbReference type="NCBI Taxonomy" id="702568"/>
    <lineage>
        <taxon>Bacteria</taxon>
        <taxon>Pseudomonadati</taxon>
        <taxon>Bacteroidota</taxon>
        <taxon>Cytophagia</taxon>
        <taxon>Cytophagales</taxon>
        <taxon>Cyclobacteriaceae</taxon>
        <taxon>Litoribacter</taxon>
    </lineage>
</organism>
<feature type="coiled-coil region" evidence="1">
    <location>
        <begin position="65"/>
        <end position="92"/>
    </location>
</feature>
<keyword evidence="1" id="KW-0175">Coiled coil</keyword>
<keyword evidence="2" id="KW-0472">Membrane</keyword>
<evidence type="ECO:0000256" key="2">
    <source>
        <dbReference type="SAM" id="Phobius"/>
    </source>
</evidence>
<protein>
    <submittedName>
        <fullName evidence="3">Uncharacterized protein</fullName>
    </submittedName>
</protein>
<keyword evidence="4" id="KW-1185">Reference proteome</keyword>
<evidence type="ECO:0000256" key="1">
    <source>
        <dbReference type="SAM" id="Coils"/>
    </source>
</evidence>
<dbReference type="RefSeq" id="WP_213944596.1">
    <property type="nucleotide sequence ID" value="NZ_JAHCMY010000002.1"/>
</dbReference>
<proteinExistence type="predicted"/>